<evidence type="ECO:0000313" key="2">
    <source>
        <dbReference type="EMBL" id="MCX2820014.1"/>
    </source>
</evidence>
<comment type="caution">
    <text evidence="2">The sequence shown here is derived from an EMBL/GenBank/DDBJ whole genome shotgun (WGS) entry which is preliminary data.</text>
</comment>
<dbReference type="Proteomes" id="UP001149411">
    <property type="component" value="Unassembled WGS sequence"/>
</dbReference>
<name>A0A9Q4C7U9_9EURY</name>
<evidence type="ECO:0000313" key="3">
    <source>
        <dbReference type="Proteomes" id="UP001149411"/>
    </source>
</evidence>
<sequence length="484" mass="53832">MTDTCEYVFSPDEWDDEHRSDSAVDSTWECPHPTHVDTEYCIFHLEPERRELLGVTGSDVRDAFMRTLEDAGSDEEARFVGATFPQTVVTDQTVAENQDVDVVDLQHVSFNGKLDLTNSVIGASLTLDCSELRSFSAPNAVFEGDTSFRECGFENNVNLSGTTFEGDVSFKRVSFAQIAELSEAVFEGDVDLRYSTFTGVQTTFQDARFGGKVRASGVTFDAVNFTSTVFDSDADFSSTSFRGEAKFQYADFERRAVFDGTDFSDNATFRGVEFLDGATFHDASFQDWVTFLNVEFGGDGDFSDAWFKRDLNMVVESETNAVLDFSNARVNKGSFEIAPYDPVAVDFTGARLGNVKISTDGEKNTFDYIRFLNTKFSGFPFSKHADALASNDYVVHETYIRADEEPDLALLEKTYRLASEGAKDDDEGIASKFADKEAKYRRERHRQEGDTAQLAADFVRDYGAYVAVLLVLVVAAVAGYIFLV</sequence>
<reference evidence="2" key="1">
    <citation type="submission" date="2022-09" db="EMBL/GenBank/DDBJ databases">
        <title>Haloadaptaus new haloarchaeum isolated from saline soil.</title>
        <authorList>
            <person name="Duran-Viseras A."/>
            <person name="Sanchez-Porro C."/>
            <person name="Ventosa A."/>
        </authorList>
    </citation>
    <scope>NUCLEOTIDE SEQUENCE</scope>
    <source>
        <strain evidence="2">F3-133</strain>
    </source>
</reference>
<keyword evidence="1" id="KW-1133">Transmembrane helix</keyword>
<dbReference type="InterPro" id="IPR001646">
    <property type="entry name" value="5peptide_repeat"/>
</dbReference>
<accession>A0A9Q4C7U9</accession>
<dbReference type="Gene3D" id="2.160.20.80">
    <property type="entry name" value="E3 ubiquitin-protein ligase SopA"/>
    <property type="match status" value="1"/>
</dbReference>
<proteinExistence type="predicted"/>
<dbReference type="Pfam" id="PF13576">
    <property type="entry name" value="Pentapeptide_3"/>
    <property type="match status" value="3"/>
</dbReference>
<keyword evidence="3" id="KW-1185">Reference proteome</keyword>
<feature type="transmembrane region" description="Helical" evidence="1">
    <location>
        <begin position="462"/>
        <end position="483"/>
    </location>
</feature>
<dbReference type="AlphaFoldDB" id="A0A9Q4C7U9"/>
<keyword evidence="1" id="KW-0812">Transmembrane</keyword>
<dbReference type="EMBL" id="RKLV01000016">
    <property type="protein sequence ID" value="MCX2820014.1"/>
    <property type="molecule type" value="Genomic_DNA"/>
</dbReference>
<evidence type="ECO:0000256" key="1">
    <source>
        <dbReference type="SAM" id="Phobius"/>
    </source>
</evidence>
<keyword evidence="1" id="KW-0472">Membrane</keyword>
<protein>
    <submittedName>
        <fullName evidence="2">Pentapeptide repeat-containing protein</fullName>
    </submittedName>
</protein>
<gene>
    <name evidence="2" type="ORF">EGH25_11705</name>
</gene>
<dbReference type="RefSeq" id="WP_266088813.1">
    <property type="nucleotide sequence ID" value="NZ_RKLV01000016.1"/>
</dbReference>
<organism evidence="2 3">
    <name type="scientific">Halorutilus salinus</name>
    <dbReference type="NCBI Taxonomy" id="2487751"/>
    <lineage>
        <taxon>Archaea</taxon>
        <taxon>Methanobacteriati</taxon>
        <taxon>Methanobacteriota</taxon>
        <taxon>Stenosarchaea group</taxon>
        <taxon>Halobacteria</taxon>
        <taxon>Halorutilales</taxon>
        <taxon>Halorutilaceae</taxon>
        <taxon>Halorutilus</taxon>
    </lineage>
</organism>